<dbReference type="Gene3D" id="2.80.10.50">
    <property type="match status" value="1"/>
</dbReference>
<proteinExistence type="inferred from homology"/>
<evidence type="ECO:0000256" key="1">
    <source>
        <dbReference type="ARBA" id="ARBA00004477"/>
    </source>
</evidence>
<feature type="transmembrane region" description="Helical" evidence="14">
    <location>
        <begin position="152"/>
        <end position="173"/>
    </location>
</feature>
<dbReference type="InterPro" id="IPR027005">
    <property type="entry name" value="PMT-like"/>
</dbReference>
<dbReference type="GeneID" id="37041766"/>
<evidence type="ECO:0000256" key="10">
    <source>
        <dbReference type="ARBA" id="ARBA00022989"/>
    </source>
</evidence>
<dbReference type="PANTHER" id="PTHR10050">
    <property type="entry name" value="DOLICHYL-PHOSPHATE-MANNOSE--PROTEIN MANNOSYLTRANSFERASE"/>
    <property type="match status" value="1"/>
</dbReference>
<evidence type="ECO:0000313" key="17">
    <source>
        <dbReference type="Proteomes" id="UP000245768"/>
    </source>
</evidence>
<dbReference type="InterPro" id="IPR016093">
    <property type="entry name" value="MIR_motif"/>
</dbReference>
<dbReference type="OrthoDB" id="292747at2759"/>
<dbReference type="STRING" id="215250.A0A316YYK8"/>
<evidence type="ECO:0000313" key="16">
    <source>
        <dbReference type="EMBL" id="PWN92925.1"/>
    </source>
</evidence>
<feature type="transmembrane region" description="Helical" evidence="14">
    <location>
        <begin position="12"/>
        <end position="28"/>
    </location>
</feature>
<evidence type="ECO:0000256" key="13">
    <source>
        <dbReference type="ARBA" id="ARBA00045102"/>
    </source>
</evidence>
<feature type="transmembrane region" description="Helical" evidence="14">
    <location>
        <begin position="239"/>
        <end position="264"/>
    </location>
</feature>
<keyword evidence="8" id="KW-0677">Repeat</keyword>
<comment type="subcellular location">
    <subcellularLocation>
        <location evidence="1">Endoplasmic reticulum membrane</location>
        <topology evidence="1">Multi-pass membrane protein</topology>
    </subcellularLocation>
</comment>
<keyword evidence="11 14" id="KW-0472">Membrane</keyword>
<reference evidence="16 17" key="1">
    <citation type="journal article" date="2018" name="Mol. Biol. Evol.">
        <title>Broad Genomic Sampling Reveals a Smut Pathogenic Ancestry of the Fungal Clade Ustilaginomycotina.</title>
        <authorList>
            <person name="Kijpornyongpan T."/>
            <person name="Mondo S.J."/>
            <person name="Barry K."/>
            <person name="Sandor L."/>
            <person name="Lee J."/>
            <person name="Lipzen A."/>
            <person name="Pangilinan J."/>
            <person name="LaButti K."/>
            <person name="Hainaut M."/>
            <person name="Henrissat B."/>
            <person name="Grigoriev I.V."/>
            <person name="Spatafora J.W."/>
            <person name="Aime M.C."/>
        </authorList>
    </citation>
    <scope>NUCLEOTIDE SEQUENCE [LARGE SCALE GENOMIC DNA]</scope>
    <source>
        <strain evidence="16 17">MCA 4198</strain>
    </source>
</reference>
<name>A0A316YYK8_9BASI</name>
<dbReference type="Pfam" id="PF02366">
    <property type="entry name" value="PMT"/>
    <property type="match status" value="1"/>
</dbReference>
<evidence type="ECO:0000256" key="9">
    <source>
        <dbReference type="ARBA" id="ARBA00022824"/>
    </source>
</evidence>
<sequence>MGPASGISSVEWKFLAGIVVVAFIVRMWKIGQPSSVVFDEVHFGGFASKYIKQHFFMDVHPPLAKLMIAFVAWINGFHGNFDFKDISKEYLVGEGTPVPYVAMRSMNAILGVATVPLAYLTLRALSLRATSAMVGALLVTFDNALATQSRLILLDSPLVFFTAWTTYAWVSFCNEERRRAFTSTWWSWLALTGFGLGCVVSVKWVGLFTIATVGVCVLVQLWSHLGDVRQPLSTIIRHFFARFLCLIIIPFSVYLWCFAVHLAVLNRSGDGDGFMSSAFQHTLKGHGMRDTYADVALGSTVTIRHLNTQGGYLHSHPHNYPTGSGQQQITLYPHVDENNEWIIVKAPGADDPPPPTDKDGVPLPVAGPHEAEKHWNATLDYLQHGTEIRFVHRKTNKRLHSHDHRPPITEADYQNEVSAYGFVDEEGRTFAGDSNDHWIVEIERGDSSDSQSTKRVRALRSVVRFRHTLTGAYLFSHKIPLPDWGYGQQEVSANKAVGAPRAPRKK</sequence>
<evidence type="ECO:0000256" key="6">
    <source>
        <dbReference type="ARBA" id="ARBA00022679"/>
    </source>
</evidence>
<comment type="pathway">
    <text evidence="2">Protein modification; protein glycosylation.</text>
</comment>
<dbReference type="UniPathway" id="UPA00378"/>
<keyword evidence="6" id="KW-0808">Transferase</keyword>
<keyword evidence="5" id="KW-0328">Glycosyltransferase</keyword>
<evidence type="ECO:0000256" key="2">
    <source>
        <dbReference type="ARBA" id="ARBA00004922"/>
    </source>
</evidence>
<dbReference type="SMART" id="SM00472">
    <property type="entry name" value="MIR"/>
    <property type="match status" value="3"/>
</dbReference>
<dbReference type="RefSeq" id="XP_025380123.1">
    <property type="nucleotide sequence ID" value="XM_025519850.1"/>
</dbReference>
<gene>
    <name evidence="16" type="ORF">FA10DRAFT_257328</name>
</gene>
<keyword evidence="7 14" id="KW-0812">Transmembrane</keyword>
<dbReference type="AlphaFoldDB" id="A0A316YYK8"/>
<feature type="transmembrane region" description="Helical" evidence="14">
    <location>
        <begin position="208"/>
        <end position="227"/>
    </location>
</feature>
<feature type="domain" description="MIR" evidence="15">
    <location>
        <begin position="453"/>
        <end position="506"/>
    </location>
</feature>
<dbReference type="GO" id="GO:0004169">
    <property type="term" value="F:dolichyl-phosphate-mannose-protein mannosyltransferase activity"/>
    <property type="evidence" value="ECO:0007669"/>
    <property type="project" value="UniProtKB-EC"/>
</dbReference>
<accession>A0A316YYK8</accession>
<comment type="similarity">
    <text evidence="3">Belongs to the glycosyltransferase 39 family.</text>
</comment>
<evidence type="ECO:0000256" key="7">
    <source>
        <dbReference type="ARBA" id="ARBA00022692"/>
    </source>
</evidence>
<organism evidence="16 17">
    <name type="scientific">Acaromyces ingoldii</name>
    <dbReference type="NCBI Taxonomy" id="215250"/>
    <lineage>
        <taxon>Eukaryota</taxon>
        <taxon>Fungi</taxon>
        <taxon>Dikarya</taxon>
        <taxon>Basidiomycota</taxon>
        <taxon>Ustilaginomycotina</taxon>
        <taxon>Exobasidiomycetes</taxon>
        <taxon>Exobasidiales</taxon>
        <taxon>Cryptobasidiaceae</taxon>
        <taxon>Acaromyces</taxon>
    </lineage>
</organism>
<evidence type="ECO:0000256" key="11">
    <source>
        <dbReference type="ARBA" id="ARBA00023136"/>
    </source>
</evidence>
<evidence type="ECO:0000256" key="4">
    <source>
        <dbReference type="ARBA" id="ARBA00012839"/>
    </source>
</evidence>
<dbReference type="SUPFAM" id="SSF82109">
    <property type="entry name" value="MIR domain"/>
    <property type="match status" value="1"/>
</dbReference>
<keyword evidence="10 14" id="KW-1133">Transmembrane helix</keyword>
<dbReference type="InParanoid" id="A0A316YYK8"/>
<comment type="catalytic activity">
    <reaction evidence="13">
        <text>a di-trans,poly-cis-dolichyl beta-D-mannosyl phosphate + L-seryl-[protein] = 3-O-(alpha-D-mannosyl)-L-seryl-[protein] + a di-trans,poly-cis-dolichyl phosphate + H(+)</text>
        <dbReference type="Rhea" id="RHEA:17377"/>
        <dbReference type="Rhea" id="RHEA-COMP:9863"/>
        <dbReference type="Rhea" id="RHEA-COMP:13546"/>
        <dbReference type="Rhea" id="RHEA-COMP:19498"/>
        <dbReference type="Rhea" id="RHEA-COMP:19501"/>
        <dbReference type="ChEBI" id="CHEBI:15378"/>
        <dbReference type="ChEBI" id="CHEBI:29999"/>
        <dbReference type="ChEBI" id="CHEBI:57683"/>
        <dbReference type="ChEBI" id="CHEBI:58211"/>
        <dbReference type="ChEBI" id="CHEBI:137321"/>
        <dbReference type="EC" id="2.4.1.109"/>
    </reaction>
</comment>
<keyword evidence="9" id="KW-0256">Endoplasmic reticulum</keyword>
<dbReference type="InterPro" id="IPR003342">
    <property type="entry name" value="ArnT-like_N"/>
</dbReference>
<evidence type="ECO:0000256" key="3">
    <source>
        <dbReference type="ARBA" id="ARBA00007222"/>
    </source>
</evidence>
<dbReference type="PANTHER" id="PTHR10050:SF50">
    <property type="entry name" value="DOLICHYL-PHOSPHATE-MANNOSE--PROTEIN MANNOSYLTRANSFERASE 1-RELATED"/>
    <property type="match status" value="1"/>
</dbReference>
<dbReference type="GO" id="GO:0005789">
    <property type="term" value="C:endoplasmic reticulum membrane"/>
    <property type="evidence" value="ECO:0007669"/>
    <property type="project" value="UniProtKB-SubCell"/>
</dbReference>
<dbReference type="Proteomes" id="UP000245768">
    <property type="component" value="Unassembled WGS sequence"/>
</dbReference>
<keyword evidence="17" id="KW-1185">Reference proteome</keyword>
<evidence type="ECO:0000259" key="15">
    <source>
        <dbReference type="PROSITE" id="PS50919"/>
    </source>
</evidence>
<feature type="domain" description="MIR" evidence="15">
    <location>
        <begin position="379"/>
        <end position="443"/>
    </location>
</feature>
<dbReference type="InterPro" id="IPR036300">
    <property type="entry name" value="MIR_dom_sf"/>
</dbReference>
<feature type="domain" description="MIR" evidence="15">
    <location>
        <begin position="292"/>
        <end position="346"/>
    </location>
</feature>
<dbReference type="EMBL" id="KZ819634">
    <property type="protein sequence ID" value="PWN92925.1"/>
    <property type="molecule type" value="Genomic_DNA"/>
</dbReference>
<dbReference type="PROSITE" id="PS50919">
    <property type="entry name" value="MIR"/>
    <property type="match status" value="3"/>
</dbReference>
<feature type="transmembrane region" description="Helical" evidence="14">
    <location>
        <begin position="101"/>
        <end position="122"/>
    </location>
</feature>
<protein>
    <recommendedName>
        <fullName evidence="4">dolichyl-phosphate-mannose--protein mannosyltransferase</fullName>
        <ecNumber evidence="4">2.4.1.109</ecNumber>
    </recommendedName>
</protein>
<feature type="transmembrane region" description="Helical" evidence="14">
    <location>
        <begin position="185"/>
        <end position="202"/>
    </location>
</feature>
<dbReference type="Pfam" id="PF02815">
    <property type="entry name" value="MIR"/>
    <property type="match status" value="1"/>
</dbReference>
<evidence type="ECO:0000256" key="5">
    <source>
        <dbReference type="ARBA" id="ARBA00022676"/>
    </source>
</evidence>
<evidence type="ECO:0000256" key="12">
    <source>
        <dbReference type="ARBA" id="ARBA00045085"/>
    </source>
</evidence>
<dbReference type="EC" id="2.4.1.109" evidence="4"/>
<evidence type="ECO:0000256" key="8">
    <source>
        <dbReference type="ARBA" id="ARBA00022737"/>
    </source>
</evidence>
<comment type="catalytic activity">
    <reaction evidence="12">
        <text>a di-trans,poly-cis-dolichyl beta-D-mannosyl phosphate + L-threonyl-[protein] = 3-O-(alpha-D-mannosyl)-L-threonyl-[protein] + a di-trans,poly-cis-dolichyl phosphate + H(+)</text>
        <dbReference type="Rhea" id="RHEA:53396"/>
        <dbReference type="Rhea" id="RHEA-COMP:11060"/>
        <dbReference type="Rhea" id="RHEA-COMP:13547"/>
        <dbReference type="Rhea" id="RHEA-COMP:19498"/>
        <dbReference type="Rhea" id="RHEA-COMP:19501"/>
        <dbReference type="ChEBI" id="CHEBI:15378"/>
        <dbReference type="ChEBI" id="CHEBI:30013"/>
        <dbReference type="ChEBI" id="CHEBI:57683"/>
        <dbReference type="ChEBI" id="CHEBI:58211"/>
        <dbReference type="ChEBI" id="CHEBI:137323"/>
        <dbReference type="EC" id="2.4.1.109"/>
    </reaction>
</comment>
<evidence type="ECO:0000256" key="14">
    <source>
        <dbReference type="SAM" id="Phobius"/>
    </source>
</evidence>